<dbReference type="Gene3D" id="3.40.800.10">
    <property type="entry name" value="Ureohydrolase domain"/>
    <property type="match status" value="1"/>
</dbReference>
<dbReference type="Proteomes" id="UP001596447">
    <property type="component" value="Unassembled WGS sequence"/>
</dbReference>
<dbReference type="InterPro" id="IPR020855">
    <property type="entry name" value="Ureohydrolase_Mn_BS"/>
</dbReference>
<dbReference type="GO" id="GO:0016787">
    <property type="term" value="F:hydrolase activity"/>
    <property type="evidence" value="ECO:0007669"/>
    <property type="project" value="UniProtKB-KW"/>
</dbReference>
<dbReference type="Pfam" id="PF00491">
    <property type="entry name" value="Arginase"/>
    <property type="match status" value="1"/>
</dbReference>
<dbReference type="EMBL" id="JBHTAR010000011">
    <property type="protein sequence ID" value="MFC7198730.1"/>
    <property type="molecule type" value="Genomic_DNA"/>
</dbReference>
<dbReference type="PRINTS" id="PR00116">
    <property type="entry name" value="ARGINASE"/>
</dbReference>
<evidence type="ECO:0000256" key="1">
    <source>
        <dbReference type="ARBA" id="ARBA00009227"/>
    </source>
</evidence>
<proteinExistence type="inferred from homology"/>
<feature type="binding site" evidence="4">
    <location>
        <position position="132"/>
    </location>
    <ligand>
        <name>Mn(2+)</name>
        <dbReference type="ChEBI" id="CHEBI:29035"/>
        <label>1</label>
    </ligand>
</feature>
<dbReference type="CDD" id="cd09990">
    <property type="entry name" value="Agmatinase-like"/>
    <property type="match status" value="1"/>
</dbReference>
<dbReference type="GO" id="GO:0046872">
    <property type="term" value="F:metal ion binding"/>
    <property type="evidence" value="ECO:0007669"/>
    <property type="project" value="UniProtKB-KW"/>
</dbReference>
<keyword evidence="7" id="KW-1185">Reference proteome</keyword>
<dbReference type="PANTHER" id="PTHR11358:SF26">
    <property type="entry name" value="GUANIDINO ACID HYDROLASE, MITOCHONDRIAL"/>
    <property type="match status" value="1"/>
</dbReference>
<dbReference type="SUPFAM" id="SSF52768">
    <property type="entry name" value="Arginase/deacetylase"/>
    <property type="match status" value="1"/>
</dbReference>
<keyword evidence="3 5" id="KW-0378">Hydrolase</keyword>
<feature type="binding site" evidence="4">
    <location>
        <position position="249"/>
    </location>
    <ligand>
        <name>Mn(2+)</name>
        <dbReference type="ChEBI" id="CHEBI:29035"/>
        <label>1</label>
    </ligand>
</feature>
<evidence type="ECO:0000256" key="5">
    <source>
        <dbReference type="RuleBase" id="RU003684"/>
    </source>
</evidence>
<feature type="binding site" evidence="4">
    <location>
        <position position="158"/>
    </location>
    <ligand>
        <name>Mn(2+)</name>
        <dbReference type="ChEBI" id="CHEBI:29035"/>
        <label>1</label>
    </ligand>
</feature>
<comment type="similarity">
    <text evidence="1">Belongs to the arginase family. Agmatinase subfamily.</text>
</comment>
<feature type="binding site" evidence="4">
    <location>
        <position position="156"/>
    </location>
    <ligand>
        <name>Mn(2+)</name>
        <dbReference type="ChEBI" id="CHEBI:29035"/>
        <label>1</label>
    </ligand>
</feature>
<name>A0ABD5Z0P2_9EURY</name>
<protein>
    <submittedName>
        <fullName evidence="6">Agmatinase family protein</fullName>
    </submittedName>
</protein>
<feature type="binding site" evidence="4">
    <location>
        <position position="160"/>
    </location>
    <ligand>
        <name>Mn(2+)</name>
        <dbReference type="ChEBI" id="CHEBI:29035"/>
        <label>1</label>
    </ligand>
</feature>
<evidence type="ECO:0000256" key="2">
    <source>
        <dbReference type="ARBA" id="ARBA00022723"/>
    </source>
</evidence>
<organism evidence="6 7">
    <name type="scientific">Halospeciosus flavus</name>
    <dbReference type="NCBI Taxonomy" id="3032283"/>
    <lineage>
        <taxon>Archaea</taxon>
        <taxon>Methanobacteriati</taxon>
        <taxon>Methanobacteriota</taxon>
        <taxon>Stenosarchaea group</taxon>
        <taxon>Halobacteria</taxon>
        <taxon>Halobacteriales</taxon>
        <taxon>Halobacteriaceae</taxon>
        <taxon>Halospeciosus</taxon>
    </lineage>
</organism>
<keyword evidence="4" id="KW-0464">Manganese</keyword>
<comment type="cofactor">
    <cofactor evidence="4">
        <name>Mn(2+)</name>
        <dbReference type="ChEBI" id="CHEBI:29035"/>
    </cofactor>
    <text evidence="4">Binds 2 manganese ions per subunit.</text>
</comment>
<dbReference type="InterPro" id="IPR006035">
    <property type="entry name" value="Ureohydrolase"/>
</dbReference>
<dbReference type="AlphaFoldDB" id="A0ABD5Z0P2"/>
<dbReference type="RefSeq" id="WP_279528688.1">
    <property type="nucleotide sequence ID" value="NZ_CP122312.1"/>
</dbReference>
<evidence type="ECO:0000313" key="6">
    <source>
        <dbReference type="EMBL" id="MFC7198730.1"/>
    </source>
</evidence>
<dbReference type="PROSITE" id="PS01053">
    <property type="entry name" value="ARGINASE_1"/>
    <property type="match status" value="1"/>
</dbReference>
<reference evidence="6 7" key="1">
    <citation type="journal article" date="2019" name="Int. J. Syst. Evol. Microbiol.">
        <title>The Global Catalogue of Microorganisms (GCM) 10K type strain sequencing project: providing services to taxonomists for standard genome sequencing and annotation.</title>
        <authorList>
            <consortium name="The Broad Institute Genomics Platform"/>
            <consortium name="The Broad Institute Genome Sequencing Center for Infectious Disease"/>
            <person name="Wu L."/>
            <person name="Ma J."/>
        </authorList>
    </citation>
    <scope>NUCLEOTIDE SEQUENCE [LARGE SCALE GENOMIC DNA]</scope>
    <source>
        <strain evidence="6 7">XZGYJ-43</strain>
    </source>
</reference>
<sequence length="323" mass="34612">MDELDDLPELSFAGVQTFLKAEQADVDDVGESVDVGVLGVPFDGAVSRQPGARFGPGAIREASAWYAYLGGYKGGVHNVETDQTVDYGDVEVRDCGDVPTVPTSIERTRPQIEAAVETVADQTFPLVLGGDHYVTYPSFLGYARSVGERVGLVHLDAHSDTVESSTLYGEHFHGSPMARIDESAFGGYENHAMVGIRGYEGPEFPDLVDERGLHVSYAPDVRERGIEACVRDAVDHATDGVDHVYLTVDIDAVDPAYAPGTGTPEPGGLTSADLLTAMDVLGEYDEIGAMDLMEVAPKLDPTESTQRLAANAIVRFLEAKFLS</sequence>
<evidence type="ECO:0000256" key="3">
    <source>
        <dbReference type="ARBA" id="ARBA00022801"/>
    </source>
</evidence>
<dbReference type="InterPro" id="IPR023696">
    <property type="entry name" value="Ureohydrolase_dom_sf"/>
</dbReference>
<keyword evidence="2 4" id="KW-0479">Metal-binding</keyword>
<accession>A0ABD5Z0P2</accession>
<comment type="caution">
    <text evidence="6">The sequence shown here is derived from an EMBL/GenBank/DDBJ whole genome shotgun (WGS) entry which is preliminary data.</text>
</comment>
<dbReference type="PROSITE" id="PS51409">
    <property type="entry name" value="ARGINASE_2"/>
    <property type="match status" value="1"/>
</dbReference>
<feature type="binding site" evidence="4">
    <location>
        <position position="251"/>
    </location>
    <ligand>
        <name>Mn(2+)</name>
        <dbReference type="ChEBI" id="CHEBI:29035"/>
        <label>1</label>
    </ligand>
</feature>
<evidence type="ECO:0000256" key="4">
    <source>
        <dbReference type="PIRSR" id="PIRSR036979-1"/>
    </source>
</evidence>
<dbReference type="PIRSF" id="PIRSF036979">
    <property type="entry name" value="Arginase"/>
    <property type="match status" value="1"/>
</dbReference>
<gene>
    <name evidence="6" type="ORF">ACFQJ9_04735</name>
</gene>
<evidence type="ECO:0000313" key="7">
    <source>
        <dbReference type="Proteomes" id="UP001596447"/>
    </source>
</evidence>
<dbReference type="PANTHER" id="PTHR11358">
    <property type="entry name" value="ARGINASE/AGMATINASE"/>
    <property type="match status" value="1"/>
</dbReference>